<evidence type="ECO:0000313" key="1">
    <source>
        <dbReference type="EMBL" id="PJI24370.1"/>
    </source>
</evidence>
<evidence type="ECO:0008006" key="3">
    <source>
        <dbReference type="Google" id="ProtNLM"/>
    </source>
</evidence>
<protein>
    <recommendedName>
        <fullName evidence="3">DUF935 family protein</fullName>
    </recommendedName>
</protein>
<dbReference type="Pfam" id="PF06074">
    <property type="entry name" value="Portal_Mu"/>
    <property type="match status" value="1"/>
</dbReference>
<gene>
    <name evidence="1" type="ORF">CTM59_09625</name>
</gene>
<dbReference type="InterPro" id="IPR009279">
    <property type="entry name" value="Portal_Mu"/>
</dbReference>
<dbReference type="RefSeq" id="WP_100356757.1">
    <property type="nucleotide sequence ID" value="NZ_PENH01000002.1"/>
</dbReference>
<sequence>MAKKKNTRITISGNMPRPGQRQPAIIRLTQPKRFNIDTADFMTAVKAAENVDYTQRAKLYDLYNDILLDAHLSSVIDKRKNAVLSSSIEFHRNGKPDEKINEQLFSPWFYRCVADILDARFWGFSLMQFYKKGEWVDYDLVPRKHVEPVRKLILTRQTDILGTSWEEFEDLLFIGGSTDLGLLARAAPWVIYKRNTTADWAQFSEVFGMPIQEYTYETDDEDARARALQDANSIGSLATFIHGKDTELQLREAGNKTGSAEVYDRFIERCNSEISKLILGNTLTTEASAKGTQALGTVHKKVEEAVAKADREFVLKVLNYDMADIFAHMGINTAGGKFCFPEKKDTDQNTKMNILTQLRNTFLLPVDDDYLYEEFGVEKPRDYDKQKQLQLDKIMAEHFPNWQEEKRIAAYFSKLFNRDRKEELMSIYFEGLEKELEKKSVEEIDRERILQESLKEASKRTNLKDSIRSFFVKAPKDGAHLDW</sequence>
<name>A0A2M8TKC7_PREIN</name>
<dbReference type="EMBL" id="PENH01000002">
    <property type="protein sequence ID" value="PJI24370.1"/>
    <property type="molecule type" value="Genomic_DNA"/>
</dbReference>
<dbReference type="Proteomes" id="UP000231201">
    <property type="component" value="Unassembled WGS sequence"/>
</dbReference>
<reference evidence="1 2" key="1">
    <citation type="submission" date="2017-11" db="EMBL/GenBank/DDBJ databases">
        <title>Genome sequencing of Prevotella intermedia KCOM 2833.</title>
        <authorList>
            <person name="Kook J.-K."/>
            <person name="Park S.-N."/>
            <person name="Lim Y.K."/>
        </authorList>
    </citation>
    <scope>NUCLEOTIDE SEQUENCE [LARGE SCALE GENOMIC DNA]</scope>
    <source>
        <strain evidence="1 2">KCOM 2833</strain>
    </source>
</reference>
<comment type="caution">
    <text evidence="1">The sequence shown here is derived from an EMBL/GenBank/DDBJ whole genome shotgun (WGS) entry which is preliminary data.</text>
</comment>
<dbReference type="AlphaFoldDB" id="A0A2M8TKC7"/>
<organism evidence="1 2">
    <name type="scientific">Prevotella intermedia</name>
    <dbReference type="NCBI Taxonomy" id="28131"/>
    <lineage>
        <taxon>Bacteria</taxon>
        <taxon>Pseudomonadati</taxon>
        <taxon>Bacteroidota</taxon>
        <taxon>Bacteroidia</taxon>
        <taxon>Bacteroidales</taxon>
        <taxon>Prevotellaceae</taxon>
        <taxon>Prevotella</taxon>
    </lineage>
</organism>
<accession>A0A2M8TKC7</accession>
<evidence type="ECO:0000313" key="2">
    <source>
        <dbReference type="Proteomes" id="UP000231201"/>
    </source>
</evidence>
<proteinExistence type="predicted"/>